<evidence type="ECO:0000313" key="4">
    <source>
        <dbReference type="Proteomes" id="UP001150924"/>
    </source>
</evidence>
<dbReference type="Proteomes" id="UP001150924">
    <property type="component" value="Unassembled WGS sequence"/>
</dbReference>
<gene>
    <name evidence="3" type="ORF">OV079_35820</name>
</gene>
<proteinExistence type="predicted"/>
<reference evidence="3" key="1">
    <citation type="submission" date="2022-11" db="EMBL/GenBank/DDBJ databases">
        <title>Minimal conservation of predation-associated metabolite biosynthetic gene clusters underscores biosynthetic potential of Myxococcota including descriptions for ten novel species: Archangium lansinium sp. nov., Myxococcus landrumus sp. nov., Nannocystis bai.</title>
        <authorList>
            <person name="Ahearne A."/>
            <person name="Stevens C."/>
            <person name="Phillips K."/>
        </authorList>
    </citation>
    <scope>NUCLEOTIDE SEQUENCE</scope>
    <source>
        <strain evidence="3">Na p29</strain>
    </source>
</reference>
<comment type="caution">
    <text evidence="3">The sequence shown here is derived from an EMBL/GenBank/DDBJ whole genome shotgun (WGS) entry which is preliminary data.</text>
</comment>
<keyword evidence="2" id="KW-0472">Membrane</keyword>
<keyword evidence="2" id="KW-0812">Transmembrane</keyword>
<dbReference type="AlphaFoldDB" id="A0A9X3IZP5"/>
<keyword evidence="4" id="KW-1185">Reference proteome</keyword>
<feature type="transmembrane region" description="Helical" evidence="2">
    <location>
        <begin position="86"/>
        <end position="103"/>
    </location>
</feature>
<feature type="transmembrane region" description="Helical" evidence="2">
    <location>
        <begin position="109"/>
        <end position="127"/>
    </location>
</feature>
<sequence>MSDTASSPRRFGTLALRWCGLAYTCVALLLALGVVARPVLLLFSVTATIVSGVVLLASASLAVAAVALGLAAVYLGIFARASAREALFGLLAVALCLGGAASVWQGSGFVWPIAGLAIVLWAVLTDMRDEPAPAPTRGEPAPRASGPRGGFD</sequence>
<evidence type="ECO:0000256" key="1">
    <source>
        <dbReference type="SAM" id="MobiDB-lite"/>
    </source>
</evidence>
<feature type="region of interest" description="Disordered" evidence="1">
    <location>
        <begin position="131"/>
        <end position="152"/>
    </location>
</feature>
<evidence type="ECO:0000256" key="2">
    <source>
        <dbReference type="SAM" id="Phobius"/>
    </source>
</evidence>
<name>A0A9X3IZP5_9BACT</name>
<organism evidence="3 4">
    <name type="scientific">Nannocystis pusilla</name>
    <dbReference type="NCBI Taxonomy" id="889268"/>
    <lineage>
        <taxon>Bacteria</taxon>
        <taxon>Pseudomonadati</taxon>
        <taxon>Myxococcota</taxon>
        <taxon>Polyangia</taxon>
        <taxon>Nannocystales</taxon>
        <taxon>Nannocystaceae</taxon>
        <taxon>Nannocystis</taxon>
    </lineage>
</organism>
<dbReference type="RefSeq" id="WP_267773954.1">
    <property type="nucleotide sequence ID" value="NZ_JAPNKE010000002.1"/>
</dbReference>
<accession>A0A9X3IZP5</accession>
<keyword evidence="2" id="KW-1133">Transmembrane helix</keyword>
<protein>
    <submittedName>
        <fullName evidence="3">Uncharacterized protein</fullName>
    </submittedName>
</protein>
<dbReference type="EMBL" id="JAPNKE010000002">
    <property type="protein sequence ID" value="MCY1010842.1"/>
    <property type="molecule type" value="Genomic_DNA"/>
</dbReference>
<evidence type="ECO:0000313" key="3">
    <source>
        <dbReference type="EMBL" id="MCY1010842.1"/>
    </source>
</evidence>
<feature type="transmembrane region" description="Helical" evidence="2">
    <location>
        <begin position="49"/>
        <end position="74"/>
    </location>
</feature>
<feature type="transmembrane region" description="Helical" evidence="2">
    <location>
        <begin position="21"/>
        <end position="43"/>
    </location>
</feature>